<dbReference type="AlphaFoldDB" id="A0A9P1DD57"/>
<feature type="region of interest" description="Disordered" evidence="1">
    <location>
        <begin position="207"/>
        <end position="278"/>
    </location>
</feature>
<evidence type="ECO:0000256" key="1">
    <source>
        <dbReference type="SAM" id="MobiDB-lite"/>
    </source>
</evidence>
<accession>A0A9P1DD57</accession>
<reference evidence="2" key="1">
    <citation type="submission" date="2022-10" db="EMBL/GenBank/DDBJ databases">
        <authorList>
            <person name="Chen Y."/>
            <person name="Dougan E. K."/>
            <person name="Chan C."/>
            <person name="Rhodes N."/>
            <person name="Thang M."/>
        </authorList>
    </citation>
    <scope>NUCLEOTIDE SEQUENCE</scope>
</reference>
<feature type="region of interest" description="Disordered" evidence="1">
    <location>
        <begin position="135"/>
        <end position="189"/>
    </location>
</feature>
<feature type="compositionally biased region" description="Basic and acidic residues" evidence="1">
    <location>
        <begin position="154"/>
        <end position="166"/>
    </location>
</feature>
<gene>
    <name evidence="2" type="ORF">C1SCF055_LOCUS33841</name>
</gene>
<protein>
    <submittedName>
        <fullName evidence="2">Uncharacterized protein</fullName>
    </submittedName>
</protein>
<reference evidence="3" key="2">
    <citation type="submission" date="2024-04" db="EMBL/GenBank/DDBJ databases">
        <authorList>
            <person name="Chen Y."/>
            <person name="Shah S."/>
            <person name="Dougan E. K."/>
            <person name="Thang M."/>
            <person name="Chan C."/>
        </authorList>
    </citation>
    <scope>NUCLEOTIDE SEQUENCE [LARGE SCALE GENOMIC DNA]</scope>
</reference>
<dbReference type="Proteomes" id="UP001152797">
    <property type="component" value="Unassembled WGS sequence"/>
</dbReference>
<keyword evidence="4" id="KW-1185">Reference proteome</keyword>
<proteinExistence type="predicted"/>
<feature type="compositionally biased region" description="Polar residues" evidence="1">
    <location>
        <begin position="226"/>
        <end position="247"/>
    </location>
</feature>
<dbReference type="EMBL" id="CAMXCT010004268">
    <property type="protein sequence ID" value="CAI4008394.1"/>
    <property type="molecule type" value="Genomic_DNA"/>
</dbReference>
<feature type="region of interest" description="Disordered" evidence="1">
    <location>
        <begin position="73"/>
        <end position="97"/>
    </location>
</feature>
<organism evidence="2">
    <name type="scientific">Cladocopium goreaui</name>
    <dbReference type="NCBI Taxonomy" id="2562237"/>
    <lineage>
        <taxon>Eukaryota</taxon>
        <taxon>Sar</taxon>
        <taxon>Alveolata</taxon>
        <taxon>Dinophyceae</taxon>
        <taxon>Suessiales</taxon>
        <taxon>Symbiodiniaceae</taxon>
        <taxon>Cladocopium</taxon>
    </lineage>
</organism>
<evidence type="ECO:0000313" key="4">
    <source>
        <dbReference type="Proteomes" id="UP001152797"/>
    </source>
</evidence>
<evidence type="ECO:0000313" key="2">
    <source>
        <dbReference type="EMBL" id="CAI4008394.1"/>
    </source>
</evidence>
<dbReference type="EMBL" id="CAMXCT030004268">
    <property type="protein sequence ID" value="CAL4795706.1"/>
    <property type="molecule type" value="Genomic_DNA"/>
</dbReference>
<name>A0A9P1DD57_9DINO</name>
<dbReference type="EMBL" id="CAMXCT020004268">
    <property type="protein sequence ID" value="CAL1161769.1"/>
    <property type="molecule type" value="Genomic_DNA"/>
</dbReference>
<evidence type="ECO:0000313" key="3">
    <source>
        <dbReference type="EMBL" id="CAL1161769.1"/>
    </source>
</evidence>
<sequence>MAMAQLPGAANMEYGQYGKNCWGVQRPRNFQVGVLPRDLMELYQLVLQMHQSQMQYFDATAEKIYEALQHEKGTTNPTTAPRVGVPGANEWRPMSPDMKKGGPANGAMNGAMNGMNGATIHGGNGNMINGGWEKAEEKPAHPWQPSAGPVKSAGYDKRPQTADWKAKSSPRGAPAAPNAGFPMPPAATMMDPNALAAELERCEFQRQVSGKSNPGGRAATPVRSGVHQTDTGFGRQVSTQSRSSGRGASQEPHGVLEKSHIGRTKGVSQANQLKLFMK</sequence>
<comment type="caution">
    <text evidence="2">The sequence shown here is derived from an EMBL/GenBank/DDBJ whole genome shotgun (WGS) entry which is preliminary data.</text>
</comment>